<dbReference type="InterPro" id="IPR006626">
    <property type="entry name" value="PbH1"/>
</dbReference>
<dbReference type="PROSITE" id="PS00502">
    <property type="entry name" value="POLYGALACTURONASE"/>
    <property type="match status" value="1"/>
</dbReference>
<dbReference type="Pfam" id="PF00295">
    <property type="entry name" value="Glyco_hydro_28"/>
    <property type="match status" value="1"/>
</dbReference>
<evidence type="ECO:0000256" key="1">
    <source>
        <dbReference type="ARBA" id="ARBA00004191"/>
    </source>
</evidence>
<evidence type="ECO:0000256" key="8">
    <source>
        <dbReference type="PROSITE-ProRule" id="PRU10052"/>
    </source>
</evidence>
<dbReference type="EMBL" id="CP126666">
    <property type="protein sequence ID" value="WKA13109.1"/>
    <property type="molecule type" value="Genomic_DNA"/>
</dbReference>
<reference evidence="10 11" key="1">
    <citation type="journal article" date="2023" name="Hortic Res">
        <title>The complete reference genome for grapevine (Vitis vinifera L.) genetics and breeding.</title>
        <authorList>
            <person name="Shi X."/>
            <person name="Cao S."/>
            <person name="Wang X."/>
            <person name="Huang S."/>
            <person name="Wang Y."/>
            <person name="Liu Z."/>
            <person name="Liu W."/>
            <person name="Leng X."/>
            <person name="Peng Y."/>
            <person name="Wang N."/>
            <person name="Wang Y."/>
            <person name="Ma Z."/>
            <person name="Xu X."/>
            <person name="Zhang F."/>
            <person name="Xue H."/>
            <person name="Zhong H."/>
            <person name="Wang Y."/>
            <person name="Zhang K."/>
            <person name="Velt A."/>
            <person name="Avia K."/>
            <person name="Holtgrawe D."/>
            <person name="Grimplet J."/>
            <person name="Matus J.T."/>
            <person name="Ware D."/>
            <person name="Wu X."/>
            <person name="Wang H."/>
            <person name="Liu C."/>
            <person name="Fang Y."/>
            <person name="Rustenholz C."/>
            <person name="Cheng Z."/>
            <person name="Xiao H."/>
            <person name="Zhou Y."/>
        </authorList>
    </citation>
    <scope>NUCLEOTIDE SEQUENCE [LARGE SCALE GENOMIC DNA]</scope>
    <source>
        <strain evidence="11">cv. Pinot noir / PN40024</strain>
        <tissue evidence="10">Leaf</tissue>
    </source>
</reference>
<evidence type="ECO:0000256" key="9">
    <source>
        <dbReference type="RuleBase" id="RU361169"/>
    </source>
</evidence>
<keyword evidence="6 9" id="KW-0326">Glycosidase</keyword>
<evidence type="ECO:0008006" key="12">
    <source>
        <dbReference type="Google" id="ProtNLM"/>
    </source>
</evidence>
<keyword evidence="5 9" id="KW-0378">Hydrolase</keyword>
<dbReference type="InterPro" id="IPR000743">
    <property type="entry name" value="Glyco_hydro_28"/>
</dbReference>
<evidence type="ECO:0000256" key="5">
    <source>
        <dbReference type="ARBA" id="ARBA00022801"/>
    </source>
</evidence>
<dbReference type="Proteomes" id="UP001227230">
    <property type="component" value="Chromosome 19"/>
</dbReference>
<gene>
    <name evidence="10" type="ORF">VitviT2T_030441</name>
</gene>
<organism evidence="10 11">
    <name type="scientific">Vitis vinifera</name>
    <name type="common">Grape</name>
    <dbReference type="NCBI Taxonomy" id="29760"/>
    <lineage>
        <taxon>Eukaryota</taxon>
        <taxon>Viridiplantae</taxon>
        <taxon>Streptophyta</taxon>
        <taxon>Embryophyta</taxon>
        <taxon>Tracheophyta</taxon>
        <taxon>Spermatophyta</taxon>
        <taxon>Magnoliopsida</taxon>
        <taxon>eudicotyledons</taxon>
        <taxon>Gunneridae</taxon>
        <taxon>Pentapetalae</taxon>
        <taxon>rosids</taxon>
        <taxon>Vitales</taxon>
        <taxon>Vitaceae</taxon>
        <taxon>Viteae</taxon>
        <taxon>Vitis</taxon>
    </lineage>
</organism>
<accession>A0ABY9E3A6</accession>
<keyword evidence="11" id="KW-1185">Reference proteome</keyword>
<evidence type="ECO:0000313" key="11">
    <source>
        <dbReference type="Proteomes" id="UP001227230"/>
    </source>
</evidence>
<name>A0ABY9E3A6_VITVI</name>
<dbReference type="InterPro" id="IPR012334">
    <property type="entry name" value="Pectin_lyas_fold"/>
</dbReference>
<dbReference type="PANTHER" id="PTHR31375">
    <property type="match status" value="1"/>
</dbReference>
<sequence>MVKDITSRDSKQFHINLLGCGNLTFYNVAISAPKDSLNTDGIHIGRSSGIDITDSAIETGDDCVSIGDGSGQINIQRITCGLGHGICVGSLGKYPNEEPMVGISVKNCTFINTQNGVRVKTWSASLIKTLPLKCILKILS</sequence>
<evidence type="ECO:0000256" key="4">
    <source>
        <dbReference type="ARBA" id="ARBA00022525"/>
    </source>
</evidence>
<evidence type="ECO:0000256" key="6">
    <source>
        <dbReference type="ARBA" id="ARBA00023295"/>
    </source>
</evidence>
<comment type="similarity">
    <text evidence="2 9">Belongs to the glycosyl hydrolase 28 family.</text>
</comment>
<dbReference type="SMART" id="SM00710">
    <property type="entry name" value="PbH1"/>
    <property type="match status" value="3"/>
</dbReference>
<evidence type="ECO:0000256" key="3">
    <source>
        <dbReference type="ARBA" id="ARBA00022512"/>
    </source>
</evidence>
<proteinExistence type="inferred from homology"/>
<evidence type="ECO:0000256" key="7">
    <source>
        <dbReference type="ARBA" id="ARBA00023316"/>
    </source>
</evidence>
<keyword evidence="4" id="KW-0964">Secreted</keyword>
<dbReference type="SUPFAM" id="SSF51126">
    <property type="entry name" value="Pectin lyase-like"/>
    <property type="match status" value="1"/>
</dbReference>
<feature type="active site" evidence="8">
    <location>
        <position position="84"/>
    </location>
</feature>
<evidence type="ECO:0000256" key="2">
    <source>
        <dbReference type="ARBA" id="ARBA00008834"/>
    </source>
</evidence>
<keyword evidence="7" id="KW-0961">Cell wall biogenesis/degradation</keyword>
<evidence type="ECO:0000313" key="10">
    <source>
        <dbReference type="EMBL" id="WKA13109.1"/>
    </source>
</evidence>
<protein>
    <recommendedName>
        <fullName evidence="12">Exopolygalacturonase</fullName>
    </recommendedName>
</protein>
<comment type="subcellular location">
    <subcellularLocation>
        <location evidence="1">Secreted</location>
        <location evidence="1">Cell wall</location>
    </subcellularLocation>
</comment>
<dbReference type="InterPro" id="IPR011050">
    <property type="entry name" value="Pectin_lyase_fold/virulence"/>
</dbReference>
<dbReference type="Gene3D" id="2.160.20.10">
    <property type="entry name" value="Single-stranded right-handed beta-helix, Pectin lyase-like"/>
    <property type="match status" value="1"/>
</dbReference>
<keyword evidence="3" id="KW-0134">Cell wall</keyword>